<dbReference type="SUPFAM" id="SSF53474">
    <property type="entry name" value="alpha/beta-Hydrolases"/>
    <property type="match status" value="1"/>
</dbReference>
<dbReference type="EMBL" id="JAUTWS010000153">
    <property type="protein sequence ID" value="MDO9714038.1"/>
    <property type="molecule type" value="Genomic_DNA"/>
</dbReference>
<dbReference type="GO" id="GO:0016787">
    <property type="term" value="F:hydrolase activity"/>
    <property type="evidence" value="ECO:0007669"/>
    <property type="project" value="UniProtKB-KW"/>
</dbReference>
<protein>
    <submittedName>
        <fullName evidence="1">Alpha/beta hydrolase</fullName>
    </submittedName>
</protein>
<organism evidence="1 2">
    <name type="scientific">Paracraurococcus lichenis</name>
    <dbReference type="NCBI Taxonomy" id="3064888"/>
    <lineage>
        <taxon>Bacteria</taxon>
        <taxon>Pseudomonadati</taxon>
        <taxon>Pseudomonadota</taxon>
        <taxon>Alphaproteobacteria</taxon>
        <taxon>Acetobacterales</taxon>
        <taxon>Roseomonadaceae</taxon>
        <taxon>Paracraurococcus</taxon>
    </lineage>
</organism>
<sequence length="394" mass="43696">MTWKEFSGAFHRAFVLLPSFAPALVPAMLAVMMVTAAAQDGGRLDSRRAASLVLQREGNFFVGGSYNARDQFVGQMYVEYRIPRTQRHAYPIILVHGGGQIGAGWNETPDGREGWTQYFLRQGYAVYVVDQPARGRSAYNSDLGPLSDPFDAVTAQQLWAAPERFDLWPAARLHTQWVGPAVKGDETFDQFMRAQSDALPLTPLDLQERLTADALVALLDRIGPAILVPHSQPGFPSWLVVDRRPDLVKALVQLEPGGPPVFALAPLFSPVRIAWGLTSNPITYSPSVSDPSQLSFTQVPVDDPYVTTCWVQAEPARQLPNLQRVPILMLTSEAGYNTLWDPCTVAYLEQAGVNPTWLRLPDLGIRGNGHFYFIEKNSDEVAGVVLRWLKEHTE</sequence>
<evidence type="ECO:0000313" key="1">
    <source>
        <dbReference type="EMBL" id="MDO9714038.1"/>
    </source>
</evidence>
<dbReference type="CDD" id="cd12809">
    <property type="entry name" value="Esterase_713_like-2"/>
    <property type="match status" value="1"/>
</dbReference>
<dbReference type="InterPro" id="IPR050228">
    <property type="entry name" value="Carboxylesterase_BioH"/>
</dbReference>
<evidence type="ECO:0000313" key="2">
    <source>
        <dbReference type="Proteomes" id="UP001243009"/>
    </source>
</evidence>
<proteinExistence type="predicted"/>
<dbReference type="RefSeq" id="WP_305108881.1">
    <property type="nucleotide sequence ID" value="NZ_JAUTWS010000153.1"/>
</dbReference>
<keyword evidence="1" id="KW-0378">Hydrolase</keyword>
<name>A0ABT9EDJ1_9PROT</name>
<dbReference type="PANTHER" id="PTHR43194">
    <property type="entry name" value="HYDROLASE ALPHA/BETA FOLD FAMILY"/>
    <property type="match status" value="1"/>
</dbReference>
<dbReference type="Proteomes" id="UP001243009">
    <property type="component" value="Unassembled WGS sequence"/>
</dbReference>
<dbReference type="InterPro" id="IPR029058">
    <property type="entry name" value="AB_hydrolase_fold"/>
</dbReference>
<reference evidence="1 2" key="1">
    <citation type="submission" date="2023-08" db="EMBL/GenBank/DDBJ databases">
        <title>The draft genome sequence of Paracraurococcus sp. LOR1-02.</title>
        <authorList>
            <person name="Kingkaew E."/>
            <person name="Tanasupawat S."/>
        </authorList>
    </citation>
    <scope>NUCLEOTIDE SEQUENCE [LARGE SCALE GENOMIC DNA]</scope>
    <source>
        <strain evidence="1 2">LOR1-02</strain>
    </source>
</reference>
<accession>A0ABT9EDJ1</accession>
<keyword evidence="2" id="KW-1185">Reference proteome</keyword>
<gene>
    <name evidence="1" type="ORF">Q7A36_37400</name>
</gene>
<comment type="caution">
    <text evidence="1">The sequence shown here is derived from an EMBL/GenBank/DDBJ whole genome shotgun (WGS) entry which is preliminary data.</text>
</comment>
<dbReference type="PANTHER" id="PTHR43194:SF4">
    <property type="entry name" value="AB HYDROLASE-1 DOMAIN-CONTAINING PROTEIN"/>
    <property type="match status" value="1"/>
</dbReference>
<dbReference type="Gene3D" id="3.40.50.1820">
    <property type="entry name" value="alpha/beta hydrolase"/>
    <property type="match status" value="1"/>
</dbReference>